<dbReference type="Gene3D" id="1.10.555.10">
    <property type="entry name" value="Rho GTPase activation protein"/>
    <property type="match status" value="1"/>
</dbReference>
<dbReference type="GO" id="GO:0005096">
    <property type="term" value="F:GTPase activator activity"/>
    <property type="evidence" value="ECO:0007669"/>
    <property type="project" value="UniProtKB-KW"/>
</dbReference>
<feature type="compositionally biased region" description="Basic and acidic residues" evidence="2">
    <location>
        <begin position="678"/>
        <end position="689"/>
    </location>
</feature>
<feature type="domain" description="PH" evidence="3">
    <location>
        <begin position="42"/>
        <end position="149"/>
    </location>
</feature>
<dbReference type="PROSITE" id="PS50003">
    <property type="entry name" value="PH_DOMAIN"/>
    <property type="match status" value="1"/>
</dbReference>
<dbReference type="PANTHER" id="PTHR46265:SF2">
    <property type="entry name" value="RHO GTPASE-ACTIVATING PROTEIN 7"/>
    <property type="match status" value="1"/>
</dbReference>
<keyword evidence="1" id="KW-0343">GTPase activation</keyword>
<dbReference type="AlphaFoldDB" id="A0A9Q1QJN1"/>
<dbReference type="Gene3D" id="2.30.29.30">
    <property type="entry name" value="Pleckstrin-homology domain (PH domain)/Phosphotyrosine-binding domain (PTB)"/>
    <property type="match status" value="1"/>
</dbReference>
<feature type="compositionally biased region" description="Polar residues" evidence="2">
    <location>
        <begin position="434"/>
        <end position="447"/>
    </location>
</feature>
<evidence type="ECO:0000313" key="6">
    <source>
        <dbReference type="Proteomes" id="UP001153076"/>
    </source>
</evidence>
<name>A0A9Q1QJN1_9CARY</name>
<organism evidence="5 6">
    <name type="scientific">Carnegiea gigantea</name>
    <dbReference type="NCBI Taxonomy" id="171969"/>
    <lineage>
        <taxon>Eukaryota</taxon>
        <taxon>Viridiplantae</taxon>
        <taxon>Streptophyta</taxon>
        <taxon>Embryophyta</taxon>
        <taxon>Tracheophyta</taxon>
        <taxon>Spermatophyta</taxon>
        <taxon>Magnoliopsida</taxon>
        <taxon>eudicotyledons</taxon>
        <taxon>Gunneridae</taxon>
        <taxon>Pentapetalae</taxon>
        <taxon>Caryophyllales</taxon>
        <taxon>Cactineae</taxon>
        <taxon>Cactaceae</taxon>
        <taxon>Cactoideae</taxon>
        <taxon>Echinocereeae</taxon>
        <taxon>Carnegiea</taxon>
    </lineage>
</organism>
<evidence type="ECO:0000313" key="5">
    <source>
        <dbReference type="EMBL" id="KAJ8445093.1"/>
    </source>
</evidence>
<dbReference type="CDD" id="cd00159">
    <property type="entry name" value="RhoGAP"/>
    <property type="match status" value="1"/>
</dbReference>
<sequence>MATKPTDSSSQGPPQGGDNAVAPTPRPAPGPPEHQISTSRNQVIKSGPLFLSSKGIGWTSWKKRWFVLTRTSLVFFRSDPNAPNQKGGEMNLTLGGIDLNNSASVEVKVDKKLITVFFPDGGDGRAFTLKTETSEDLYEWKNALESALAQAPSATLSPARNCILEQADETNGSPDQQNDKPFGKSMVIGRPILLALEDIDGTPSFLEKALRFIETHGVKVEGILRQAADVEEVYRRVREYEQGKTEFSPDEDAHVIADCVKYILRELPSSPVPASCCNALLEAYRDRNNRLNSMRNAILETFPEPNRKLLQRILMMMLSVASHKSVNRMSVSAVAACMSPLLLRPLLAGECQLENTHMDVAGDGSLQLLQAAAAANHAQAIVILLLEEYKNIFGQQSSSSHSSSSSSSKSSERAHKHRTKKRSPSASPPHPVQKHNNVQGTDNVTKQNKNDDSGKSHKDLAGTISTNENVKFNQISRNLGSSQARRFGRSSAKKNVSMESIDFTVDDEDEVARLEAEKAELQNQIAEQAHGNAKLLASLEKRKKSLHERRQALEKEVGRLREQLQKERDLRAALEAGRSVSHLPAAANLDEKTKAEIEEIALVEKEYNNLKQRADELEVQLNHEREQNAALMQGRSTKMQETANEKTTLLSNKESATNASRHVERSNKNEAQQNYHLEGVDHNDGKSDASRSASSKFGWFQNNSSSKELPIQRASSSASRKPVKDDLTVSSFSFLLLDILKNSAFAFQGAKNDNSTFSKLTTRLNFLKERRNQIASELENMDKGHSSSSHHNSGHTKAPEPLQIARNVQGLEGSFSQNQEESSVHPKEGHRRSTSMKPGTPPPKDLDPSKKTGTHTNQGLHRMKSDGEALSKNTEKGPR</sequence>
<dbReference type="InterPro" id="IPR000198">
    <property type="entry name" value="RhoGAP_dom"/>
</dbReference>
<keyword evidence="6" id="KW-1185">Reference proteome</keyword>
<evidence type="ECO:0000259" key="3">
    <source>
        <dbReference type="PROSITE" id="PS50003"/>
    </source>
</evidence>
<protein>
    <recommendedName>
        <fullName evidence="7">Rho GTPase-activating protein REN1</fullName>
    </recommendedName>
</protein>
<dbReference type="PROSITE" id="PS50238">
    <property type="entry name" value="RHOGAP"/>
    <property type="match status" value="1"/>
</dbReference>
<feature type="compositionally biased region" description="Basic and acidic residues" evidence="2">
    <location>
        <begin position="863"/>
        <end position="879"/>
    </location>
</feature>
<dbReference type="OrthoDB" id="2157866at2759"/>
<feature type="region of interest" description="Disordered" evidence="2">
    <location>
        <begin position="814"/>
        <end position="879"/>
    </location>
</feature>
<dbReference type="InterPro" id="IPR025757">
    <property type="entry name" value="MIP1_Leuzipper"/>
</dbReference>
<evidence type="ECO:0000256" key="1">
    <source>
        <dbReference type="ARBA" id="ARBA00022468"/>
    </source>
</evidence>
<feature type="compositionally biased region" description="Polar residues" evidence="2">
    <location>
        <begin position="634"/>
        <end position="660"/>
    </location>
</feature>
<dbReference type="Pfam" id="PF00620">
    <property type="entry name" value="RhoGAP"/>
    <property type="match status" value="1"/>
</dbReference>
<dbReference type="Proteomes" id="UP001153076">
    <property type="component" value="Unassembled WGS sequence"/>
</dbReference>
<dbReference type="SMART" id="SM00324">
    <property type="entry name" value="RhoGAP"/>
    <property type="match status" value="1"/>
</dbReference>
<dbReference type="Pfam" id="PF00169">
    <property type="entry name" value="PH"/>
    <property type="match status" value="1"/>
</dbReference>
<comment type="caution">
    <text evidence="5">The sequence shown here is derived from an EMBL/GenBank/DDBJ whole genome shotgun (WGS) entry which is preliminary data.</text>
</comment>
<feature type="region of interest" description="Disordered" evidence="2">
    <location>
        <begin position="631"/>
        <end position="699"/>
    </location>
</feature>
<feature type="compositionally biased region" description="Polar residues" evidence="2">
    <location>
        <begin position="690"/>
        <end position="699"/>
    </location>
</feature>
<dbReference type="SUPFAM" id="SSF48350">
    <property type="entry name" value="GTPase activation domain, GAP"/>
    <property type="match status" value="1"/>
</dbReference>
<dbReference type="CDD" id="cd00821">
    <property type="entry name" value="PH"/>
    <property type="match status" value="1"/>
</dbReference>
<feature type="domain" description="Rho-GAP" evidence="4">
    <location>
        <begin position="194"/>
        <end position="393"/>
    </location>
</feature>
<accession>A0A9Q1QJN1</accession>
<reference evidence="5" key="1">
    <citation type="submission" date="2022-04" db="EMBL/GenBank/DDBJ databases">
        <title>Carnegiea gigantea Genome sequencing and assembly v2.</title>
        <authorList>
            <person name="Copetti D."/>
            <person name="Sanderson M.J."/>
            <person name="Burquez A."/>
            <person name="Wojciechowski M.F."/>
        </authorList>
    </citation>
    <scope>NUCLEOTIDE SEQUENCE</scope>
    <source>
        <strain evidence="5">SGP5-SGP5p</strain>
        <tissue evidence="5">Aerial part</tissue>
    </source>
</reference>
<dbReference type="PANTHER" id="PTHR46265">
    <property type="entry name" value="RHO GTPASE-ACTIVATING PROTEIN 7"/>
    <property type="match status" value="1"/>
</dbReference>
<feature type="region of interest" description="Disordered" evidence="2">
    <location>
        <begin position="1"/>
        <end position="41"/>
    </location>
</feature>
<dbReference type="InterPro" id="IPR011993">
    <property type="entry name" value="PH-like_dom_sf"/>
</dbReference>
<proteinExistence type="predicted"/>
<evidence type="ECO:0008006" key="7">
    <source>
        <dbReference type="Google" id="ProtNLM"/>
    </source>
</evidence>
<gene>
    <name evidence="5" type="ORF">Cgig2_029465</name>
</gene>
<feature type="compositionally biased region" description="Basic and acidic residues" evidence="2">
    <location>
        <begin position="448"/>
        <end position="460"/>
    </location>
</feature>
<feature type="region of interest" description="Disordered" evidence="2">
    <location>
        <begin position="395"/>
        <end position="469"/>
    </location>
</feature>
<feature type="compositionally biased region" description="Polar residues" evidence="2">
    <location>
        <begin position="1"/>
        <end position="13"/>
    </location>
</feature>
<dbReference type="EMBL" id="JAKOGI010000080">
    <property type="protein sequence ID" value="KAJ8445093.1"/>
    <property type="molecule type" value="Genomic_DNA"/>
</dbReference>
<evidence type="ECO:0000259" key="4">
    <source>
        <dbReference type="PROSITE" id="PS50238"/>
    </source>
</evidence>
<dbReference type="SUPFAM" id="SSF50729">
    <property type="entry name" value="PH domain-like"/>
    <property type="match status" value="1"/>
</dbReference>
<feature type="compositionally biased region" description="Low complexity" evidence="2">
    <location>
        <begin position="397"/>
        <end position="409"/>
    </location>
</feature>
<evidence type="ECO:0000256" key="2">
    <source>
        <dbReference type="SAM" id="MobiDB-lite"/>
    </source>
</evidence>
<dbReference type="InterPro" id="IPR052799">
    <property type="entry name" value="Rho_GAP_Regulators"/>
</dbReference>
<feature type="compositionally biased region" description="Basic residues" evidence="2">
    <location>
        <begin position="414"/>
        <end position="423"/>
    </location>
</feature>
<dbReference type="InterPro" id="IPR008936">
    <property type="entry name" value="Rho_GTPase_activation_prot"/>
</dbReference>
<dbReference type="Pfam" id="PF14389">
    <property type="entry name" value="Lzipper-MIP1"/>
    <property type="match status" value="1"/>
</dbReference>
<dbReference type="GO" id="GO:0007165">
    <property type="term" value="P:signal transduction"/>
    <property type="evidence" value="ECO:0007669"/>
    <property type="project" value="InterPro"/>
</dbReference>
<dbReference type="SMART" id="SM00233">
    <property type="entry name" value="PH"/>
    <property type="match status" value="1"/>
</dbReference>
<dbReference type="InterPro" id="IPR001849">
    <property type="entry name" value="PH_domain"/>
</dbReference>